<dbReference type="AlphaFoldDB" id="A0A6M1U806"/>
<evidence type="ECO:0000256" key="2">
    <source>
        <dbReference type="PIRSR" id="PIRSR605511-1"/>
    </source>
</evidence>
<dbReference type="RefSeq" id="WP_165047363.1">
    <property type="nucleotide sequence ID" value="NZ_JAALFE010000003.1"/>
</dbReference>
<proteinExistence type="inferred from homology"/>
<feature type="binding site" evidence="3">
    <location>
        <position position="192"/>
    </location>
    <ligand>
        <name>a divalent metal cation</name>
        <dbReference type="ChEBI" id="CHEBI:60240"/>
    </ligand>
</feature>
<dbReference type="InterPro" id="IPR005511">
    <property type="entry name" value="SMP-30"/>
</dbReference>
<dbReference type="PRINTS" id="PR01790">
    <property type="entry name" value="SMP30FAMILY"/>
</dbReference>
<keyword evidence="6" id="KW-1185">Reference proteome</keyword>
<dbReference type="Gene3D" id="2.120.10.30">
    <property type="entry name" value="TolB, C-terminal domain"/>
    <property type="match status" value="1"/>
</dbReference>
<dbReference type="PANTHER" id="PTHR10907">
    <property type="entry name" value="REGUCALCIN"/>
    <property type="match status" value="1"/>
</dbReference>
<keyword evidence="3" id="KW-0479">Metal-binding</keyword>
<evidence type="ECO:0000256" key="3">
    <source>
        <dbReference type="PIRSR" id="PIRSR605511-2"/>
    </source>
</evidence>
<comment type="cofactor">
    <cofactor evidence="3">
        <name>Zn(2+)</name>
        <dbReference type="ChEBI" id="CHEBI:29105"/>
    </cofactor>
    <text evidence="3">Binds 1 divalent metal cation per subunit.</text>
</comment>
<organism evidence="5 6">
    <name type="scientific">Paragemmobacter kunshanensis</name>
    <dbReference type="NCBI Taxonomy" id="2583234"/>
    <lineage>
        <taxon>Bacteria</taxon>
        <taxon>Pseudomonadati</taxon>
        <taxon>Pseudomonadota</taxon>
        <taxon>Alphaproteobacteria</taxon>
        <taxon>Rhodobacterales</taxon>
        <taxon>Paracoccaceae</taxon>
        <taxon>Paragemmobacter</taxon>
    </lineage>
</organism>
<evidence type="ECO:0000256" key="1">
    <source>
        <dbReference type="ARBA" id="ARBA00008853"/>
    </source>
</evidence>
<feature type="active site" description="Proton donor/acceptor" evidence="2">
    <location>
        <position position="192"/>
    </location>
</feature>
<feature type="binding site" evidence="3">
    <location>
        <position position="12"/>
    </location>
    <ligand>
        <name>a divalent metal cation</name>
        <dbReference type="ChEBI" id="CHEBI:60240"/>
    </ligand>
</feature>
<dbReference type="EMBL" id="JAALFE010000003">
    <property type="protein sequence ID" value="NGQ90121.1"/>
    <property type="molecule type" value="Genomic_DNA"/>
</dbReference>
<dbReference type="GO" id="GO:0019853">
    <property type="term" value="P:L-ascorbic acid biosynthetic process"/>
    <property type="evidence" value="ECO:0007669"/>
    <property type="project" value="TreeGrafter"/>
</dbReference>
<dbReference type="PANTHER" id="PTHR10907:SF47">
    <property type="entry name" value="REGUCALCIN"/>
    <property type="match status" value="1"/>
</dbReference>
<gene>
    <name evidence="5" type="ORF">G5V65_04375</name>
</gene>
<dbReference type="Proteomes" id="UP000474758">
    <property type="component" value="Unassembled WGS sequence"/>
</dbReference>
<dbReference type="InterPro" id="IPR013658">
    <property type="entry name" value="SGL"/>
</dbReference>
<comment type="similarity">
    <text evidence="1">Belongs to the SMP-30/CGR1 family.</text>
</comment>
<dbReference type="SUPFAM" id="SSF63829">
    <property type="entry name" value="Calcium-dependent phosphotriesterase"/>
    <property type="match status" value="1"/>
</dbReference>
<evidence type="ECO:0000313" key="5">
    <source>
        <dbReference type="EMBL" id="NGQ90121.1"/>
    </source>
</evidence>
<feature type="binding site" evidence="3">
    <location>
        <position position="142"/>
    </location>
    <ligand>
        <name>a divalent metal cation</name>
        <dbReference type="ChEBI" id="CHEBI:60240"/>
    </ligand>
</feature>
<comment type="caution">
    <text evidence="5">The sequence shown here is derived from an EMBL/GenBank/DDBJ whole genome shotgun (WGS) entry which is preliminary data.</text>
</comment>
<accession>A0A6M1U806</accession>
<feature type="domain" description="SMP-30/Gluconolactonase/LRE-like region" evidence="4">
    <location>
        <begin position="10"/>
        <end position="251"/>
    </location>
</feature>
<dbReference type="GO" id="GO:0004341">
    <property type="term" value="F:gluconolactonase activity"/>
    <property type="evidence" value="ECO:0007669"/>
    <property type="project" value="TreeGrafter"/>
</dbReference>
<dbReference type="GO" id="GO:0005509">
    <property type="term" value="F:calcium ion binding"/>
    <property type="evidence" value="ECO:0007669"/>
    <property type="project" value="TreeGrafter"/>
</dbReference>
<sequence>MIFDNRVCELGEGAFWHPLRRQFFWFDILGKKLHSVEDGEARTWSFVELVSAAGWVSRDVLLIAGERDLFLFDLETEEIETVAELEADDPGTRSNDGRADRQGGFWIGTMGKRGGNDPGRGSIWRWYRGEMRRMFTGLTIPNSICFAPDGTRAYFSDTVTQRIQRVALDGEGWPVGEPEVFVDLSADGLYPDGAVVDAEGNVWNAQWGAGRVACYAPDGRFLKAVAMGASQTSCPAFGGEGLATLFCTTAHEGMDATARAADPEAGKTFAVQGVGRGLPEPQVIL</sequence>
<reference evidence="5 6" key="1">
    <citation type="submission" date="2020-02" db="EMBL/GenBank/DDBJ databases">
        <title>Rhodobacter translucens sp. nov., a novel bacterium isolated from activated sludge.</title>
        <authorList>
            <person name="Liu J."/>
        </authorList>
    </citation>
    <scope>NUCLEOTIDE SEQUENCE [LARGE SCALE GENOMIC DNA]</scope>
    <source>
        <strain evidence="5 6">HX-7-19</strain>
    </source>
</reference>
<feature type="binding site" evidence="3">
    <location>
        <position position="95"/>
    </location>
    <ligand>
        <name>substrate</name>
    </ligand>
</feature>
<keyword evidence="3" id="KW-0862">Zinc</keyword>
<protein>
    <submittedName>
        <fullName evidence="5">SMP-30/gluconolactonase/LRE family protein</fullName>
    </submittedName>
</protein>
<evidence type="ECO:0000259" key="4">
    <source>
        <dbReference type="Pfam" id="PF08450"/>
    </source>
</evidence>
<name>A0A6M1U806_9RHOB</name>
<feature type="binding site" evidence="3">
    <location>
        <position position="93"/>
    </location>
    <ligand>
        <name>substrate</name>
    </ligand>
</feature>
<dbReference type="Pfam" id="PF08450">
    <property type="entry name" value="SGL"/>
    <property type="match status" value="1"/>
</dbReference>
<dbReference type="InterPro" id="IPR011042">
    <property type="entry name" value="6-blade_b-propeller_TolB-like"/>
</dbReference>
<evidence type="ECO:0000313" key="6">
    <source>
        <dbReference type="Proteomes" id="UP000474758"/>
    </source>
</evidence>